<evidence type="ECO:0000313" key="2">
    <source>
        <dbReference type="EMBL" id="GER43198.1"/>
    </source>
</evidence>
<reference evidence="3" key="1">
    <citation type="journal article" date="2019" name="Curr. Biol.">
        <title>Genome Sequence of Striga asiatica Provides Insight into the Evolution of Plant Parasitism.</title>
        <authorList>
            <person name="Yoshida S."/>
            <person name="Kim S."/>
            <person name="Wafula E.K."/>
            <person name="Tanskanen J."/>
            <person name="Kim Y.M."/>
            <person name="Honaas L."/>
            <person name="Yang Z."/>
            <person name="Spallek T."/>
            <person name="Conn C.E."/>
            <person name="Ichihashi Y."/>
            <person name="Cheong K."/>
            <person name="Cui S."/>
            <person name="Der J.P."/>
            <person name="Gundlach H."/>
            <person name="Jiao Y."/>
            <person name="Hori C."/>
            <person name="Ishida J.K."/>
            <person name="Kasahara H."/>
            <person name="Kiba T."/>
            <person name="Kim M.S."/>
            <person name="Koo N."/>
            <person name="Laohavisit A."/>
            <person name="Lee Y.H."/>
            <person name="Lumba S."/>
            <person name="McCourt P."/>
            <person name="Mortimer J.C."/>
            <person name="Mutuku J.M."/>
            <person name="Nomura T."/>
            <person name="Sasaki-Sekimoto Y."/>
            <person name="Seto Y."/>
            <person name="Wang Y."/>
            <person name="Wakatake T."/>
            <person name="Sakakibara H."/>
            <person name="Demura T."/>
            <person name="Yamaguchi S."/>
            <person name="Yoneyama K."/>
            <person name="Manabe R.I."/>
            <person name="Nelson D.C."/>
            <person name="Schulman A.H."/>
            <person name="Timko M.P."/>
            <person name="dePamphilis C.W."/>
            <person name="Choi D."/>
            <person name="Shirasu K."/>
        </authorList>
    </citation>
    <scope>NUCLEOTIDE SEQUENCE [LARGE SCALE GENOMIC DNA]</scope>
    <source>
        <strain evidence="3">cv. UVA1</strain>
    </source>
</reference>
<sequence length="204" mass="23727">MGMEAYLKMVNLDHLLKNQDSVAFSVYKKAKQVPEEEREAFLMKELEEIKDCKKRKDRARELESIDMNNIISSSTEKKENKEEEETDEKDCEEVEMMRRRKMAMMMKKKMKVTNSTKFSKATNQLHRVSSQGCHCIQVLRTKRISNSAKRTKAKTELTARVNNDEDDEDENDESSLLLRMPSNPIIPLLSAISIQSVSGFNWKK</sequence>
<proteinExistence type="predicted"/>
<comment type="caution">
    <text evidence="2">The sequence shown here is derived from an EMBL/GenBank/DDBJ whole genome shotgun (WGS) entry which is preliminary data.</text>
</comment>
<dbReference type="AlphaFoldDB" id="A0A5A7QDW8"/>
<name>A0A5A7QDW8_STRAF</name>
<evidence type="ECO:0000256" key="1">
    <source>
        <dbReference type="SAM" id="MobiDB-lite"/>
    </source>
</evidence>
<organism evidence="2 3">
    <name type="scientific">Striga asiatica</name>
    <name type="common">Asiatic witchweed</name>
    <name type="synonym">Buchnera asiatica</name>
    <dbReference type="NCBI Taxonomy" id="4170"/>
    <lineage>
        <taxon>Eukaryota</taxon>
        <taxon>Viridiplantae</taxon>
        <taxon>Streptophyta</taxon>
        <taxon>Embryophyta</taxon>
        <taxon>Tracheophyta</taxon>
        <taxon>Spermatophyta</taxon>
        <taxon>Magnoliopsida</taxon>
        <taxon>eudicotyledons</taxon>
        <taxon>Gunneridae</taxon>
        <taxon>Pentapetalae</taxon>
        <taxon>asterids</taxon>
        <taxon>lamiids</taxon>
        <taxon>Lamiales</taxon>
        <taxon>Orobanchaceae</taxon>
        <taxon>Buchnereae</taxon>
        <taxon>Striga</taxon>
    </lineage>
</organism>
<accession>A0A5A7QDW8</accession>
<feature type="region of interest" description="Disordered" evidence="1">
    <location>
        <begin position="67"/>
        <end position="91"/>
    </location>
</feature>
<protein>
    <submittedName>
        <fullName evidence="2">Uncharacterized protein</fullName>
    </submittedName>
</protein>
<evidence type="ECO:0000313" key="3">
    <source>
        <dbReference type="Proteomes" id="UP000325081"/>
    </source>
</evidence>
<dbReference type="EMBL" id="BKCP01006516">
    <property type="protein sequence ID" value="GER43198.1"/>
    <property type="molecule type" value="Genomic_DNA"/>
</dbReference>
<dbReference type="OrthoDB" id="514832at2759"/>
<keyword evidence="3" id="KW-1185">Reference proteome</keyword>
<feature type="compositionally biased region" description="Acidic residues" evidence="1">
    <location>
        <begin position="82"/>
        <end position="91"/>
    </location>
</feature>
<gene>
    <name evidence="2" type="ORF">STAS_20030</name>
</gene>
<dbReference type="Proteomes" id="UP000325081">
    <property type="component" value="Unassembled WGS sequence"/>
</dbReference>